<gene>
    <name evidence="3" type="ORF">HERILL_LOCUS2184</name>
</gene>
<keyword evidence="4" id="KW-1185">Reference proteome</keyword>
<dbReference type="InParanoid" id="A0A7R8YNY7"/>
<dbReference type="InterPro" id="IPR036034">
    <property type="entry name" value="PDZ_sf"/>
</dbReference>
<evidence type="ECO:0000259" key="2">
    <source>
        <dbReference type="PROSITE" id="PS50106"/>
    </source>
</evidence>
<dbReference type="Pfam" id="PF00595">
    <property type="entry name" value="PDZ"/>
    <property type="match status" value="1"/>
</dbReference>
<dbReference type="Proteomes" id="UP000594454">
    <property type="component" value="Chromosome 1"/>
</dbReference>
<protein>
    <recommendedName>
        <fullName evidence="2">PDZ domain-containing protein</fullName>
    </recommendedName>
</protein>
<dbReference type="Gene3D" id="2.30.42.10">
    <property type="match status" value="1"/>
</dbReference>
<organism evidence="3 4">
    <name type="scientific">Hermetia illucens</name>
    <name type="common">Black soldier fly</name>
    <dbReference type="NCBI Taxonomy" id="343691"/>
    <lineage>
        <taxon>Eukaryota</taxon>
        <taxon>Metazoa</taxon>
        <taxon>Ecdysozoa</taxon>
        <taxon>Arthropoda</taxon>
        <taxon>Hexapoda</taxon>
        <taxon>Insecta</taxon>
        <taxon>Pterygota</taxon>
        <taxon>Neoptera</taxon>
        <taxon>Endopterygota</taxon>
        <taxon>Diptera</taxon>
        <taxon>Brachycera</taxon>
        <taxon>Stratiomyomorpha</taxon>
        <taxon>Stratiomyidae</taxon>
        <taxon>Hermetiinae</taxon>
        <taxon>Hermetia</taxon>
    </lineage>
</organism>
<dbReference type="CDD" id="cd06759">
    <property type="entry name" value="PDZ3_PDZD2-PDZ1_hPro-IL-16-like"/>
    <property type="match status" value="1"/>
</dbReference>
<dbReference type="AlphaFoldDB" id="A0A7R8YNY7"/>
<feature type="compositionally biased region" description="Polar residues" evidence="1">
    <location>
        <begin position="280"/>
        <end position="292"/>
    </location>
</feature>
<feature type="compositionally biased region" description="Low complexity" evidence="1">
    <location>
        <begin position="617"/>
        <end position="637"/>
    </location>
</feature>
<feature type="region of interest" description="Disordered" evidence="1">
    <location>
        <begin position="278"/>
        <end position="297"/>
    </location>
</feature>
<evidence type="ECO:0000313" key="3">
    <source>
        <dbReference type="EMBL" id="CAD7078945.1"/>
    </source>
</evidence>
<evidence type="ECO:0000313" key="4">
    <source>
        <dbReference type="Proteomes" id="UP000594454"/>
    </source>
</evidence>
<feature type="region of interest" description="Disordered" evidence="1">
    <location>
        <begin position="612"/>
        <end position="646"/>
    </location>
</feature>
<dbReference type="InterPro" id="IPR001478">
    <property type="entry name" value="PDZ"/>
</dbReference>
<dbReference type="SMART" id="SM00228">
    <property type="entry name" value="PDZ"/>
    <property type="match status" value="2"/>
</dbReference>
<evidence type="ECO:0000256" key="1">
    <source>
        <dbReference type="SAM" id="MobiDB-lite"/>
    </source>
</evidence>
<sequence length="769" mass="85867">MHPAMAGGTSAGIAATIKSGEVGSRNEFLSASMLGSTVGIEEEQWQQYADAVKRNESDRHSRSKENRRDWRRSYNRNTINCYNIQEGKIIDNVKIRDRSLSPSFLRRKKSDVMDVRKIFETKRTKEPKESNSQDFNVNTVRIRCRNNLVKERRNPLPTTRLSFCEPKLAYDEISNYSNCTDSTQAYNVDRLNPRINDVLNISTTSRDNYNTNQFYHNENCRTKVSNNNFLGNKSKSVEDFSKEDIFTLNRLNKPENKFKTLSGKTQKFLSNFYRTRFEKNSSTPKQQSPPNQHNHRSYEMDNKFATDLPISEDIMNNEWCLPSHYRLSDSCYSTLVDSHLMTTTTDADSGILENDSGQSSLNSIPVTESVSSSTLATTDTGVGFNDALTTINHNSNGEARMLTNADFLVTVLCDESFNDLARHLYHSKGSYFMTNIIVKKIKLIDGFILAGDEILDICGIPIRGKSYIEVYNLLQNIQLNTQNNYVRMLLRRISEIGGNGSATVANAYQKGVVNSRRNGICSLRDLEKSSEKSLDYAAKAIRIDGSRTKLKPPTDTPTLQKKSAECASIKGSSMHFQKNVSAYGSISRKLIRRSVLGKVVSNSVVDVSEVEALSTAGDSNKNSTTNNSGNESDSTETGQQGSVSSNFFTLPRKSKIGVYGFHTIRYEKGPGKKSLGFTIVGGRDSPKGAIGIFVKRILNTGQAIEDGRLRVGDEILSVNGQVCHDLSHEEAVKLFKSIRNGEIVLRVCRREKQSSAAVSSGGNENKLES</sequence>
<feature type="domain" description="PDZ" evidence="2">
    <location>
        <begin position="663"/>
        <end position="737"/>
    </location>
</feature>
<dbReference type="PANTHER" id="PTHR11324">
    <property type="entry name" value="IL16-RELATED"/>
    <property type="match status" value="1"/>
</dbReference>
<reference evidence="3 4" key="1">
    <citation type="submission" date="2020-11" db="EMBL/GenBank/DDBJ databases">
        <authorList>
            <person name="Wallbank WR R."/>
            <person name="Pardo Diaz C."/>
            <person name="Kozak K."/>
            <person name="Martin S."/>
            <person name="Jiggins C."/>
            <person name="Moest M."/>
            <person name="Warren A I."/>
            <person name="Generalovic N T."/>
            <person name="Byers J.R.P. K."/>
            <person name="Montejo-Kovacevich G."/>
            <person name="Yen C E."/>
        </authorList>
    </citation>
    <scope>NUCLEOTIDE SEQUENCE [LARGE SCALE GENOMIC DNA]</scope>
</reference>
<dbReference type="OrthoDB" id="6022711at2759"/>
<accession>A0A7R8YNY7</accession>
<dbReference type="SUPFAM" id="SSF50156">
    <property type="entry name" value="PDZ domain-like"/>
    <property type="match status" value="2"/>
</dbReference>
<dbReference type="PANTHER" id="PTHR11324:SF16">
    <property type="entry name" value="PDZ DOMAIN-CONTAINING PROTEIN 2"/>
    <property type="match status" value="1"/>
</dbReference>
<dbReference type="PROSITE" id="PS50106">
    <property type="entry name" value="PDZ"/>
    <property type="match status" value="1"/>
</dbReference>
<dbReference type="EMBL" id="LR899009">
    <property type="protein sequence ID" value="CAD7078945.1"/>
    <property type="molecule type" value="Genomic_DNA"/>
</dbReference>
<name>A0A7R8YNY7_HERIL</name>
<proteinExistence type="predicted"/>